<keyword evidence="1 5" id="KW-0378">Hydrolase</keyword>
<dbReference type="EMBL" id="LR784899">
    <property type="protein sequence ID" value="CAB3242974.1"/>
    <property type="molecule type" value="mRNA"/>
</dbReference>
<dbReference type="Pfam" id="PF00702">
    <property type="entry name" value="Hydrolase"/>
    <property type="match status" value="1"/>
</dbReference>
<organism evidence="5">
    <name type="scientific">Phallusia mammillata</name>
    <dbReference type="NCBI Taxonomy" id="59560"/>
    <lineage>
        <taxon>Eukaryota</taxon>
        <taxon>Metazoa</taxon>
        <taxon>Chordata</taxon>
        <taxon>Tunicata</taxon>
        <taxon>Ascidiacea</taxon>
        <taxon>Phlebobranchia</taxon>
        <taxon>Ascidiidae</taxon>
        <taxon>Phallusia</taxon>
    </lineage>
</organism>
<comment type="similarity">
    <text evidence="3">Belongs to the AB hydrolase superfamily. Epoxide hydrolase family.</text>
</comment>
<dbReference type="InterPro" id="IPR000639">
    <property type="entry name" value="Epox_hydrolase-like"/>
</dbReference>
<dbReference type="InterPro" id="IPR029058">
    <property type="entry name" value="AB_hydrolase_fold"/>
</dbReference>
<dbReference type="SFLD" id="SFLDG01129">
    <property type="entry name" value="C1.5:_HAD__Beta-PGM__Phosphata"/>
    <property type="match status" value="1"/>
</dbReference>
<proteinExistence type="evidence at transcript level"/>
<dbReference type="InterPro" id="IPR000073">
    <property type="entry name" value="AB_hydrolase_1"/>
</dbReference>
<dbReference type="InterPro" id="IPR023214">
    <property type="entry name" value="HAD_sf"/>
</dbReference>
<name>A0A6F9DC00_9ASCI</name>
<dbReference type="SFLD" id="SFLDS00003">
    <property type="entry name" value="Haloacid_Dehalogenase"/>
    <property type="match status" value="1"/>
</dbReference>
<gene>
    <name evidence="5" type="primary">Ephx2</name>
</gene>
<accession>A0A6F9DC00</accession>
<feature type="domain" description="AB hydrolase-1" evidence="4">
    <location>
        <begin position="271"/>
        <end position="539"/>
    </location>
</feature>
<dbReference type="NCBIfam" id="TIGR01509">
    <property type="entry name" value="HAD-SF-IA-v3"/>
    <property type="match status" value="1"/>
</dbReference>
<dbReference type="AlphaFoldDB" id="A0A6F9DC00"/>
<dbReference type="CDD" id="cd02603">
    <property type="entry name" value="HAD_sEH-N_like"/>
    <property type="match status" value="1"/>
</dbReference>
<dbReference type="InterPro" id="IPR036412">
    <property type="entry name" value="HAD-like_sf"/>
</dbReference>
<dbReference type="InterPro" id="IPR006439">
    <property type="entry name" value="HAD-SF_hydro_IA"/>
</dbReference>
<dbReference type="Gene3D" id="3.40.50.1820">
    <property type="entry name" value="alpha/beta hydrolase"/>
    <property type="match status" value="1"/>
</dbReference>
<evidence type="ECO:0000256" key="3">
    <source>
        <dbReference type="ARBA" id="ARBA00038334"/>
    </source>
</evidence>
<dbReference type="Gene3D" id="1.10.150.240">
    <property type="entry name" value="Putative phosphatase, domain 2"/>
    <property type="match status" value="1"/>
</dbReference>
<dbReference type="PRINTS" id="PR00111">
    <property type="entry name" value="ABHYDROLASE"/>
</dbReference>
<evidence type="ECO:0000256" key="2">
    <source>
        <dbReference type="ARBA" id="ARBA00022990"/>
    </source>
</evidence>
<reference evidence="5" key="1">
    <citation type="submission" date="2020-04" db="EMBL/GenBank/DDBJ databases">
        <authorList>
            <person name="Neveu A P."/>
        </authorList>
    </citation>
    <scope>NUCLEOTIDE SEQUENCE</scope>
    <source>
        <tissue evidence="5">Whole embryo</tissue>
    </source>
</reference>
<dbReference type="InterPro" id="IPR023198">
    <property type="entry name" value="PGP-like_dom2"/>
</dbReference>
<dbReference type="SUPFAM" id="SSF56784">
    <property type="entry name" value="HAD-like"/>
    <property type="match status" value="1"/>
</dbReference>
<dbReference type="NCBIfam" id="TIGR02247">
    <property type="entry name" value="HAD-1A3-hyp"/>
    <property type="match status" value="1"/>
</dbReference>
<dbReference type="Gene3D" id="3.40.50.1000">
    <property type="entry name" value="HAD superfamily/HAD-like"/>
    <property type="match status" value="1"/>
</dbReference>
<evidence type="ECO:0000259" key="4">
    <source>
        <dbReference type="Pfam" id="PF00561"/>
    </source>
</evidence>
<dbReference type="GO" id="GO:0004301">
    <property type="term" value="F:epoxide hydrolase activity"/>
    <property type="evidence" value="ECO:0007669"/>
    <property type="project" value="UniProtKB-ARBA"/>
</dbReference>
<evidence type="ECO:0000313" key="5">
    <source>
        <dbReference type="EMBL" id="CAB3242974.1"/>
    </source>
</evidence>
<dbReference type="FunFam" id="3.40.50.1820:FF:000067">
    <property type="entry name" value="Bifunctional epoxide hydrolase 2"/>
    <property type="match status" value="1"/>
</dbReference>
<dbReference type="PRINTS" id="PR00412">
    <property type="entry name" value="EPOXHYDRLASE"/>
</dbReference>
<dbReference type="InterPro" id="IPR011945">
    <property type="entry name" value="HAD-SF_ppase_IA/epoxid_hydro_N"/>
</dbReference>
<dbReference type="SUPFAM" id="SSF53474">
    <property type="entry name" value="alpha/beta-Hydrolases"/>
    <property type="match status" value="1"/>
</dbReference>
<dbReference type="Pfam" id="PF00561">
    <property type="entry name" value="Abhydrolase_1"/>
    <property type="match status" value="1"/>
</dbReference>
<keyword evidence="2" id="KW-0007">Acetylation</keyword>
<sequence>MIKNIKAVLFDLGGVVLPQPQKAIAAYGRNLGLPPSFLPKVFTSGVPNNSFCKLETGVYTTTEFYKMFEKEANQIALDIGLTLPVEFSAEKLFHSFQSAENQNSDIVKMAYLDVISAAVKLQKNGIKTCILTNNWISDKEPEKGRAEHFMLQLKFYFGEVVQSSHINLRKPDPLIYLHACNKLGVRPQETAFLDDIGLNLKAAQKLGISCIKVVEPMQAVKDLEKLTGLSLCHTAGDCLFPPPCKPNNMSHCYAKVSADTTLHYIDAGEGPVVILLHGFPDTWYGWRHQIPALVCAGYRVIVPDQRGYGDSISSTNMDDYNHKQLCSDILNLMDVIGVAQATVVGHDWGGSIAWALALVYPNRFNGVCGVNTPFYPINPKQSPLVSMQKNPGVFDYQLYFMEPGNADREFESDIKRSISIMFQAFDSKLTLKASDVRKRGGMFVGAPPNIKPGRFLTDEELNYYVQQFEKSGFTGPLNWYRNYELTWNWLRHFAGRKISIPALMVTASHDVILKPRYTEGMENRIHKLDRLHIKNCSHWTGQECPDQLNDGLIKWLKSIHTNESAPNSRL</sequence>
<evidence type="ECO:0000256" key="1">
    <source>
        <dbReference type="ARBA" id="ARBA00022801"/>
    </source>
</evidence>
<protein>
    <submittedName>
        <fullName evidence="5">Bifunctional epoxide hydrolase 2-like</fullName>
    </submittedName>
</protein>
<dbReference type="PANTHER" id="PTHR43329">
    <property type="entry name" value="EPOXIDE HYDROLASE"/>
    <property type="match status" value="1"/>
</dbReference>